<name>A0A1X0P0N4_9TRYP</name>
<gene>
    <name evidence="8" type="ORF">TM35_000091090</name>
</gene>
<dbReference type="GO" id="GO:0005525">
    <property type="term" value="F:GTP binding"/>
    <property type="evidence" value="ECO:0007669"/>
    <property type="project" value="UniProtKB-KW"/>
</dbReference>
<evidence type="ECO:0000256" key="4">
    <source>
        <dbReference type="ARBA" id="ARBA00022846"/>
    </source>
</evidence>
<evidence type="ECO:0000313" key="8">
    <source>
        <dbReference type="EMBL" id="ORC90059.1"/>
    </source>
</evidence>
<dbReference type="InterPro" id="IPR027417">
    <property type="entry name" value="P-loop_NTPase"/>
</dbReference>
<keyword evidence="4" id="KW-0282">Flagellum</keyword>
<comment type="subcellular location">
    <subcellularLocation>
        <location evidence="1">Cell projection</location>
        <location evidence="1">Cilium</location>
        <location evidence="1">Flagellum</location>
    </subcellularLocation>
</comment>
<dbReference type="PRINTS" id="PR00449">
    <property type="entry name" value="RASTRNSFRMNG"/>
</dbReference>
<keyword evidence="7" id="KW-0966">Cell projection</keyword>
<proteinExistence type="inferred from homology"/>
<dbReference type="GeneID" id="39984128"/>
<dbReference type="InterPro" id="IPR005225">
    <property type="entry name" value="Small_GTP-bd"/>
</dbReference>
<dbReference type="Gene3D" id="3.40.50.300">
    <property type="entry name" value="P-loop containing nucleotide triphosphate hydrolases"/>
    <property type="match status" value="1"/>
</dbReference>
<comment type="similarity">
    <text evidence="2">Belongs to the small GTPase superfamily. Rab family.</text>
</comment>
<evidence type="ECO:0000256" key="6">
    <source>
        <dbReference type="ARBA" id="ARBA00023134"/>
    </source>
</evidence>
<dbReference type="SMART" id="SM00175">
    <property type="entry name" value="RAB"/>
    <property type="match status" value="1"/>
</dbReference>
<dbReference type="SMART" id="SM00174">
    <property type="entry name" value="RHO"/>
    <property type="match status" value="1"/>
</dbReference>
<dbReference type="Pfam" id="PF00071">
    <property type="entry name" value="Ras"/>
    <property type="match status" value="1"/>
</dbReference>
<dbReference type="OrthoDB" id="265044at2759"/>
<evidence type="ECO:0000256" key="5">
    <source>
        <dbReference type="ARBA" id="ARBA00023069"/>
    </source>
</evidence>
<keyword evidence="6" id="KW-0342">GTP-binding</keyword>
<dbReference type="FunFam" id="3.40.50.300:FF:001684">
    <property type="entry name" value="Intraflagellar transport 27 homolog (Chlamydomonas)"/>
    <property type="match status" value="1"/>
</dbReference>
<evidence type="ECO:0000313" key="9">
    <source>
        <dbReference type="Proteomes" id="UP000192257"/>
    </source>
</evidence>
<dbReference type="GO" id="GO:0030990">
    <property type="term" value="C:intraciliary transport particle"/>
    <property type="evidence" value="ECO:0007669"/>
    <property type="project" value="UniProtKB-ARBA"/>
</dbReference>
<sequence length="183" mass="20582">MVTLRVQVAVIGAPTVGKSSFVQMIHSNGVTFPKNYLMTMGCDLVVKEVPVDDENMVEMLIFDVAGQKEYETMVPAYLERAAAFILMYDVSNKITFEACTKWLSAIQRVNKNAIGFLIANKTDLSDKAEVSERQGKDFANSNQMKFYKCSTLRGVGIREPIDDIAKLYVDAYQKRIEQVSNMK</sequence>
<dbReference type="AlphaFoldDB" id="A0A1X0P0N4"/>
<keyword evidence="9" id="KW-1185">Reference proteome</keyword>
<dbReference type="VEuPathDB" id="TriTrypDB:TM35_000091090"/>
<reference evidence="8 9" key="1">
    <citation type="submission" date="2017-03" db="EMBL/GenBank/DDBJ databases">
        <title>An alternative strategy for trypanosome survival in the mammalian bloodstream revealed through genome and transcriptome analysis of the ubiquitous bovine parasite Trypanosoma (Megatrypanum) theileri.</title>
        <authorList>
            <person name="Kelly S."/>
            <person name="Ivens A."/>
            <person name="Mott A."/>
            <person name="O'Neill E."/>
            <person name="Emms D."/>
            <person name="Macleod O."/>
            <person name="Voorheis P."/>
            <person name="Matthews J."/>
            <person name="Matthews K."/>
            <person name="Carrington M."/>
        </authorList>
    </citation>
    <scope>NUCLEOTIDE SEQUENCE [LARGE SCALE GENOMIC DNA]</scope>
    <source>
        <strain evidence="8">Edinburgh</strain>
    </source>
</reference>
<keyword evidence="3" id="KW-0547">Nucleotide-binding</keyword>
<dbReference type="InterPro" id="IPR001806">
    <property type="entry name" value="Small_GTPase"/>
</dbReference>
<dbReference type="STRING" id="67003.A0A1X0P0N4"/>
<accession>A0A1X0P0N4</accession>
<evidence type="ECO:0000256" key="7">
    <source>
        <dbReference type="ARBA" id="ARBA00023273"/>
    </source>
</evidence>
<dbReference type="PANTHER" id="PTHR47978">
    <property type="match status" value="1"/>
</dbReference>
<evidence type="ECO:0000256" key="1">
    <source>
        <dbReference type="ARBA" id="ARBA00004230"/>
    </source>
</evidence>
<evidence type="ECO:0000256" key="2">
    <source>
        <dbReference type="ARBA" id="ARBA00006270"/>
    </source>
</evidence>
<protein>
    <submittedName>
        <fullName evidence="8">Small GTP-binding protein</fullName>
    </submittedName>
</protein>
<dbReference type="EMBL" id="NBCO01000009">
    <property type="protein sequence ID" value="ORC90059.1"/>
    <property type="molecule type" value="Genomic_DNA"/>
</dbReference>
<evidence type="ECO:0000256" key="3">
    <source>
        <dbReference type="ARBA" id="ARBA00022741"/>
    </source>
</evidence>
<comment type="caution">
    <text evidence="8">The sequence shown here is derived from an EMBL/GenBank/DDBJ whole genome shotgun (WGS) entry which is preliminary data.</text>
</comment>
<dbReference type="RefSeq" id="XP_028884125.1">
    <property type="nucleotide sequence ID" value="XM_029024348.1"/>
</dbReference>
<organism evidence="8 9">
    <name type="scientific">Trypanosoma theileri</name>
    <dbReference type="NCBI Taxonomy" id="67003"/>
    <lineage>
        <taxon>Eukaryota</taxon>
        <taxon>Discoba</taxon>
        <taxon>Euglenozoa</taxon>
        <taxon>Kinetoplastea</taxon>
        <taxon>Metakinetoplastina</taxon>
        <taxon>Trypanosomatida</taxon>
        <taxon>Trypanosomatidae</taxon>
        <taxon>Trypanosoma</taxon>
    </lineage>
</organism>
<dbReference type="SUPFAM" id="SSF52540">
    <property type="entry name" value="P-loop containing nucleoside triphosphate hydrolases"/>
    <property type="match status" value="1"/>
</dbReference>
<dbReference type="PROSITE" id="PS51419">
    <property type="entry name" value="RAB"/>
    <property type="match status" value="1"/>
</dbReference>
<dbReference type="NCBIfam" id="TIGR00231">
    <property type="entry name" value="small_GTP"/>
    <property type="match status" value="1"/>
</dbReference>
<keyword evidence="5" id="KW-0969">Cilium</keyword>
<dbReference type="Proteomes" id="UP000192257">
    <property type="component" value="Unassembled WGS sequence"/>
</dbReference>
<dbReference type="GO" id="GO:0003924">
    <property type="term" value="F:GTPase activity"/>
    <property type="evidence" value="ECO:0007669"/>
    <property type="project" value="InterPro"/>
</dbReference>
<dbReference type="SMART" id="SM00173">
    <property type="entry name" value="RAS"/>
    <property type="match status" value="1"/>
</dbReference>
<dbReference type="GO" id="GO:0031514">
    <property type="term" value="C:motile cilium"/>
    <property type="evidence" value="ECO:0007669"/>
    <property type="project" value="UniProtKB-SubCell"/>
</dbReference>
<dbReference type="PROSITE" id="PS51421">
    <property type="entry name" value="RAS"/>
    <property type="match status" value="1"/>
</dbReference>